<feature type="region of interest" description="Disordered" evidence="1">
    <location>
        <begin position="57"/>
        <end position="141"/>
    </location>
</feature>
<feature type="signal peptide" evidence="2">
    <location>
        <begin position="1"/>
        <end position="30"/>
    </location>
</feature>
<dbReference type="Proteomes" id="UP000355283">
    <property type="component" value="Unassembled WGS sequence"/>
</dbReference>
<name>A0A4D9CYA8_9STRA</name>
<dbReference type="OrthoDB" id="10431966at2759"/>
<sequence length="272" mass="29626">MKAKLRPGWCLPLFLLIVATPWSSLRPTQGFWLASTPPSPLHRGLCTNRCPCARTRRRGAKDESDCGNGRREGGLEPQARVLRRGEDEEGGREGKEAFRAPPSPLAHLRSPSPQTASLSRAPSLSSYSSYSSSSPPQSPNAILRAAVSSPQTPLPFLLSLLSQHASRSYFDTETAAAFLNRLGKEQGRGLSVVRKDRGFQALLARLLILGEGVEDEGEGRGEEEGRMRTLLRRERKWNAKACTLILNGLGKVFGGGGREGGREGGRAEEKLR</sequence>
<keyword evidence="4" id="KW-1185">Reference proteome</keyword>
<feature type="compositionally biased region" description="Basic and acidic residues" evidence="1">
    <location>
        <begin position="259"/>
        <end position="272"/>
    </location>
</feature>
<feature type="region of interest" description="Disordered" evidence="1">
    <location>
        <begin position="253"/>
        <end position="272"/>
    </location>
</feature>
<protein>
    <submittedName>
        <fullName evidence="3">Uncharacterized protein</fullName>
    </submittedName>
</protein>
<dbReference type="EMBL" id="SDOX01000062">
    <property type="protein sequence ID" value="TFJ83187.1"/>
    <property type="molecule type" value="Genomic_DNA"/>
</dbReference>
<evidence type="ECO:0000256" key="1">
    <source>
        <dbReference type="SAM" id="MobiDB-lite"/>
    </source>
</evidence>
<feature type="chain" id="PRO_5020026997" evidence="2">
    <location>
        <begin position="31"/>
        <end position="272"/>
    </location>
</feature>
<gene>
    <name evidence="3" type="ORF">NSK_005507</name>
</gene>
<evidence type="ECO:0000313" key="4">
    <source>
        <dbReference type="Proteomes" id="UP000355283"/>
    </source>
</evidence>
<feature type="non-terminal residue" evidence="3">
    <location>
        <position position="272"/>
    </location>
</feature>
<evidence type="ECO:0000313" key="3">
    <source>
        <dbReference type="EMBL" id="TFJ83187.1"/>
    </source>
</evidence>
<feature type="compositionally biased region" description="Basic and acidic residues" evidence="1">
    <location>
        <begin position="60"/>
        <end position="74"/>
    </location>
</feature>
<organism evidence="3 4">
    <name type="scientific">Nannochloropsis salina CCMP1776</name>
    <dbReference type="NCBI Taxonomy" id="1027361"/>
    <lineage>
        <taxon>Eukaryota</taxon>
        <taxon>Sar</taxon>
        <taxon>Stramenopiles</taxon>
        <taxon>Ochrophyta</taxon>
        <taxon>Eustigmatophyceae</taxon>
        <taxon>Eustigmatales</taxon>
        <taxon>Monodopsidaceae</taxon>
        <taxon>Microchloropsis</taxon>
        <taxon>Microchloropsis salina</taxon>
    </lineage>
</organism>
<evidence type="ECO:0000256" key="2">
    <source>
        <dbReference type="SAM" id="SignalP"/>
    </source>
</evidence>
<proteinExistence type="predicted"/>
<reference evidence="3 4" key="1">
    <citation type="submission" date="2019-01" db="EMBL/GenBank/DDBJ databases">
        <title>Nuclear Genome Assembly of the Microalgal Biofuel strain Nannochloropsis salina CCMP1776.</title>
        <authorList>
            <person name="Hovde B."/>
        </authorList>
    </citation>
    <scope>NUCLEOTIDE SEQUENCE [LARGE SCALE GENOMIC DNA]</scope>
    <source>
        <strain evidence="3 4">CCMP1776</strain>
    </source>
</reference>
<keyword evidence="2" id="KW-0732">Signal</keyword>
<feature type="compositionally biased region" description="Low complexity" evidence="1">
    <location>
        <begin position="116"/>
        <end position="135"/>
    </location>
</feature>
<feature type="compositionally biased region" description="Basic and acidic residues" evidence="1">
    <location>
        <begin position="83"/>
        <end position="98"/>
    </location>
</feature>
<comment type="caution">
    <text evidence="3">The sequence shown here is derived from an EMBL/GenBank/DDBJ whole genome shotgun (WGS) entry which is preliminary data.</text>
</comment>
<accession>A0A4D9CYA8</accession>
<dbReference type="AlphaFoldDB" id="A0A4D9CYA8"/>